<organism evidence="1 2">
    <name type="scientific">Methylobacterium tardum</name>
    <dbReference type="NCBI Taxonomy" id="374432"/>
    <lineage>
        <taxon>Bacteria</taxon>
        <taxon>Pseudomonadati</taxon>
        <taxon>Pseudomonadota</taxon>
        <taxon>Alphaproteobacteria</taxon>
        <taxon>Hyphomicrobiales</taxon>
        <taxon>Methylobacteriaceae</taxon>
        <taxon>Methylobacterium</taxon>
    </lineage>
</organism>
<sequence length="63" mass="7053">MPEKLVLGADQLVCWVRITAYSVERQAGNIKPSDLWVGRPERWPDLIVEEGAKGDLFGGEVRT</sequence>
<gene>
    <name evidence="1" type="ORF">GCM10007890_02840</name>
</gene>
<dbReference type="AlphaFoldDB" id="A0AA37TA92"/>
<dbReference type="EMBL" id="BSPL01000004">
    <property type="protein sequence ID" value="GLS68272.1"/>
    <property type="molecule type" value="Genomic_DNA"/>
</dbReference>
<proteinExistence type="predicted"/>
<protein>
    <submittedName>
        <fullName evidence="1">Uncharacterized protein</fullName>
    </submittedName>
</protein>
<keyword evidence="2" id="KW-1185">Reference proteome</keyword>
<evidence type="ECO:0000313" key="2">
    <source>
        <dbReference type="Proteomes" id="UP001157440"/>
    </source>
</evidence>
<reference evidence="2" key="1">
    <citation type="journal article" date="2019" name="Int. J. Syst. Evol. Microbiol.">
        <title>The Global Catalogue of Microorganisms (GCM) 10K type strain sequencing project: providing services to taxonomists for standard genome sequencing and annotation.</title>
        <authorList>
            <consortium name="The Broad Institute Genomics Platform"/>
            <consortium name="The Broad Institute Genome Sequencing Center for Infectious Disease"/>
            <person name="Wu L."/>
            <person name="Ma J."/>
        </authorList>
    </citation>
    <scope>NUCLEOTIDE SEQUENCE [LARGE SCALE GENOMIC DNA]</scope>
    <source>
        <strain evidence="2">NBRC 103632</strain>
    </source>
</reference>
<comment type="caution">
    <text evidence="1">The sequence shown here is derived from an EMBL/GenBank/DDBJ whole genome shotgun (WGS) entry which is preliminary data.</text>
</comment>
<dbReference type="Proteomes" id="UP001157440">
    <property type="component" value="Unassembled WGS sequence"/>
</dbReference>
<evidence type="ECO:0000313" key="1">
    <source>
        <dbReference type="EMBL" id="GLS68272.1"/>
    </source>
</evidence>
<name>A0AA37TA92_9HYPH</name>
<accession>A0AA37TA92</accession>
<dbReference type="RefSeq" id="WP_238199936.1">
    <property type="nucleotide sequence ID" value="NZ_BPQZ01000052.1"/>
</dbReference>